<protein>
    <recommendedName>
        <fullName evidence="4">Asp23/Gls24 family envelope stress response protein</fullName>
    </recommendedName>
</protein>
<dbReference type="PANTHER" id="PTHR34297">
    <property type="entry name" value="HYPOTHETICAL CYTOSOLIC PROTEIN-RELATED"/>
    <property type="match status" value="1"/>
</dbReference>
<dbReference type="Pfam" id="PF03780">
    <property type="entry name" value="Asp23"/>
    <property type="match status" value="1"/>
</dbReference>
<dbReference type="EMBL" id="AP022871">
    <property type="protein sequence ID" value="BCB82944.1"/>
    <property type="molecule type" value="Genomic_DNA"/>
</dbReference>
<reference evidence="2 3" key="1">
    <citation type="submission" date="2020-03" db="EMBL/GenBank/DDBJ databases">
        <title>Whole genome shotgun sequence of Phytohabitans suffuscus NBRC 105367.</title>
        <authorList>
            <person name="Komaki H."/>
            <person name="Tamura T."/>
        </authorList>
    </citation>
    <scope>NUCLEOTIDE SEQUENCE [LARGE SCALE GENOMIC DNA]</scope>
    <source>
        <strain evidence="2 3">NBRC 105367</strain>
    </source>
</reference>
<reference evidence="2 3" key="2">
    <citation type="submission" date="2020-03" db="EMBL/GenBank/DDBJ databases">
        <authorList>
            <person name="Ichikawa N."/>
            <person name="Kimura A."/>
            <person name="Kitahashi Y."/>
            <person name="Uohara A."/>
        </authorList>
    </citation>
    <scope>NUCLEOTIDE SEQUENCE [LARGE SCALE GENOMIC DNA]</scope>
    <source>
        <strain evidence="2 3">NBRC 105367</strain>
    </source>
</reference>
<dbReference type="InterPro" id="IPR005531">
    <property type="entry name" value="Asp23"/>
</dbReference>
<dbReference type="AlphaFoldDB" id="A0A6F8Y9Y6"/>
<evidence type="ECO:0008006" key="4">
    <source>
        <dbReference type="Google" id="ProtNLM"/>
    </source>
</evidence>
<proteinExistence type="inferred from homology"/>
<evidence type="ECO:0000313" key="3">
    <source>
        <dbReference type="Proteomes" id="UP000503011"/>
    </source>
</evidence>
<comment type="similarity">
    <text evidence="1">Belongs to the asp23 family.</text>
</comment>
<keyword evidence="3" id="KW-1185">Reference proteome</keyword>
<evidence type="ECO:0000256" key="1">
    <source>
        <dbReference type="ARBA" id="ARBA00005721"/>
    </source>
</evidence>
<name>A0A6F8Y9Y6_9ACTN</name>
<dbReference type="Proteomes" id="UP000503011">
    <property type="component" value="Chromosome"/>
</dbReference>
<sequence length="56" mass="6404">MTWYGQSIVDVSEAVRRNVKDRVESMTGLKVVEVNITIDDVYVEGEQDEEKASQTR</sequence>
<evidence type="ECO:0000313" key="2">
    <source>
        <dbReference type="EMBL" id="BCB82944.1"/>
    </source>
</evidence>
<dbReference type="KEGG" id="psuu:Psuf_002570"/>
<gene>
    <name evidence="2" type="ORF">Psuf_002570</name>
</gene>
<accession>A0A6F8Y9Y6</accession>
<organism evidence="2 3">
    <name type="scientific">Phytohabitans suffuscus</name>
    <dbReference type="NCBI Taxonomy" id="624315"/>
    <lineage>
        <taxon>Bacteria</taxon>
        <taxon>Bacillati</taxon>
        <taxon>Actinomycetota</taxon>
        <taxon>Actinomycetes</taxon>
        <taxon>Micromonosporales</taxon>
        <taxon>Micromonosporaceae</taxon>
    </lineage>
</organism>